<evidence type="ECO:0000313" key="2">
    <source>
        <dbReference type="Proteomes" id="UP000297649"/>
    </source>
</evidence>
<gene>
    <name evidence="1" type="ORF">EHR08_15770</name>
</gene>
<dbReference type="OrthoDB" id="9861374at2"/>
<reference evidence="1" key="1">
    <citation type="journal article" date="2019" name="PLoS Negl. Trop. Dis.">
        <title>Revisiting the worldwide diversity of Leptospira species in the environment.</title>
        <authorList>
            <person name="Vincent A.T."/>
            <person name="Schiettekatte O."/>
            <person name="Bourhy P."/>
            <person name="Veyrier F.J."/>
            <person name="Picardeau M."/>
        </authorList>
    </citation>
    <scope>NUCLEOTIDE SEQUENCE [LARGE SCALE GENOMIC DNA]</scope>
    <source>
        <strain evidence="1">201601109</strain>
    </source>
</reference>
<organism evidence="1 2">
    <name type="scientific">Leptospira bandrabouensis</name>
    <dbReference type="NCBI Taxonomy" id="2484903"/>
    <lineage>
        <taxon>Bacteria</taxon>
        <taxon>Pseudomonadati</taxon>
        <taxon>Spirochaetota</taxon>
        <taxon>Spirochaetia</taxon>
        <taxon>Leptospirales</taxon>
        <taxon>Leptospiraceae</taxon>
        <taxon>Leptospira</taxon>
    </lineage>
</organism>
<accession>A0A6H3NUV1</accession>
<comment type="caution">
    <text evidence="1">The sequence shown here is derived from an EMBL/GenBank/DDBJ whole genome shotgun (WGS) entry which is preliminary data.</text>
</comment>
<dbReference type="EMBL" id="RQHU01000019">
    <property type="protein sequence ID" value="TGN12804.1"/>
    <property type="molecule type" value="Genomic_DNA"/>
</dbReference>
<dbReference type="AlphaFoldDB" id="A0A6H3NUV1"/>
<name>A0A6H3NUV1_9LEPT</name>
<evidence type="ECO:0000313" key="1">
    <source>
        <dbReference type="EMBL" id="TGN12804.1"/>
    </source>
</evidence>
<keyword evidence="2" id="KW-1185">Reference proteome</keyword>
<dbReference type="RefSeq" id="WP_135744033.1">
    <property type="nucleotide sequence ID" value="NZ_RQHT01000012.1"/>
</dbReference>
<protein>
    <submittedName>
        <fullName evidence="1">Uncharacterized protein</fullName>
    </submittedName>
</protein>
<sequence>MNPQEKKNTDKVRSVIEQGKLFDTKQSAFKWEATSSKFNVFGGEEIRKNYPELALYNTSGKNPFDGNKGSTLGIKFYSMGENFEPFDLAGPSFDFAPLKALNKVLNLSKVKVTLGKDEVRSFFLAEAHDPIPQVVNHLRVGAGITPANVTTAAVLPPPGSIENERNIIRLPLKLQDGLTLKFEGELLGGIQAGAALANTFLVARLFVIEEKSENK</sequence>
<proteinExistence type="predicted"/>
<dbReference type="Proteomes" id="UP000297649">
    <property type="component" value="Unassembled WGS sequence"/>
</dbReference>